<proteinExistence type="predicted"/>
<name>A0ABM0MAL1_SACKO</name>
<sequence length="255" mass="28623">MPRSSDKRGSGKGGRYKKVEPLWLHCDNRKSSKSNDLAAWASVDQCETRRLHLPTIESELSKFNKPCQALNMQSATVAEKQTGLLFPPIHQFDNRSPSLPKIALENSEPAHNIIIGSPRASAGVYTRTFEHSLLKKSGKRDRIKLPKLQIRINKSLTVDQASLNPRALTPPLPSPAKLPPIDVGQMPYIPVNIMDSRSKSSPARRHILSANRFPELVIHGNNAPRCKIDIENKMSKADKSSQRRKMVHVEMHLLR</sequence>
<dbReference type="GeneID" id="102803411"/>
<keyword evidence="1" id="KW-1185">Reference proteome</keyword>
<organism evidence="1 2">
    <name type="scientific">Saccoglossus kowalevskii</name>
    <name type="common">Acorn worm</name>
    <dbReference type="NCBI Taxonomy" id="10224"/>
    <lineage>
        <taxon>Eukaryota</taxon>
        <taxon>Metazoa</taxon>
        <taxon>Hemichordata</taxon>
        <taxon>Enteropneusta</taxon>
        <taxon>Harrimaniidae</taxon>
        <taxon>Saccoglossus</taxon>
    </lineage>
</organism>
<dbReference type="RefSeq" id="XP_006817052.1">
    <property type="nucleotide sequence ID" value="XM_006816989.1"/>
</dbReference>
<evidence type="ECO:0000313" key="2">
    <source>
        <dbReference type="RefSeq" id="XP_006817052.1"/>
    </source>
</evidence>
<protein>
    <submittedName>
        <fullName evidence="2">Uncharacterized protein LOC102803411</fullName>
    </submittedName>
</protein>
<evidence type="ECO:0000313" key="1">
    <source>
        <dbReference type="Proteomes" id="UP000694865"/>
    </source>
</evidence>
<accession>A0ABM0MAL1</accession>
<reference evidence="2" key="1">
    <citation type="submission" date="2025-08" db="UniProtKB">
        <authorList>
            <consortium name="RefSeq"/>
        </authorList>
    </citation>
    <scope>IDENTIFICATION</scope>
    <source>
        <tissue evidence="2">Testes</tissue>
    </source>
</reference>
<dbReference type="Proteomes" id="UP000694865">
    <property type="component" value="Unplaced"/>
</dbReference>
<gene>
    <name evidence="2" type="primary">LOC102803411</name>
</gene>